<keyword evidence="8" id="KW-1185">Reference proteome</keyword>
<evidence type="ECO:0000256" key="1">
    <source>
        <dbReference type="ARBA" id="ARBA00010688"/>
    </source>
</evidence>
<dbReference type="InterPro" id="IPR030830">
    <property type="entry name" value="Myo_inos_IolC"/>
</dbReference>
<name>A0A022KSZ5_9MICO</name>
<evidence type="ECO:0000313" key="8">
    <source>
        <dbReference type="Proteomes" id="UP000019754"/>
    </source>
</evidence>
<comment type="similarity">
    <text evidence="1">Belongs to the carbohydrate kinase PfkB family.</text>
</comment>
<dbReference type="InterPro" id="IPR002139">
    <property type="entry name" value="Ribo/fructo_kinase"/>
</dbReference>
<dbReference type="HOGENOM" id="CLU_027634_6_0_11"/>
<evidence type="ECO:0000256" key="5">
    <source>
        <dbReference type="ARBA" id="ARBA00022840"/>
    </source>
</evidence>
<comment type="caution">
    <text evidence="7">The sequence shown here is derived from an EMBL/GenBank/DDBJ whole genome shotgun (WGS) entry which is preliminary data.</text>
</comment>
<keyword evidence="4 7" id="KW-0418">Kinase</keyword>
<protein>
    <submittedName>
        <fullName evidence="7">5-dehydro-2-deoxygluconokinase</fullName>
    </submittedName>
</protein>
<evidence type="ECO:0000256" key="2">
    <source>
        <dbReference type="ARBA" id="ARBA00022679"/>
    </source>
</evidence>
<dbReference type="Gene3D" id="3.40.1190.20">
    <property type="match status" value="1"/>
</dbReference>
<evidence type="ECO:0000256" key="3">
    <source>
        <dbReference type="ARBA" id="ARBA00022741"/>
    </source>
</evidence>
<dbReference type="GO" id="GO:0005524">
    <property type="term" value="F:ATP binding"/>
    <property type="evidence" value="ECO:0007669"/>
    <property type="project" value="UniProtKB-KW"/>
</dbReference>
<dbReference type="InterPro" id="IPR023314">
    <property type="entry name" value="Myo_inos_IolC-like_sf"/>
</dbReference>
<dbReference type="PRINTS" id="PR00990">
    <property type="entry name" value="RIBOKINASE"/>
</dbReference>
<dbReference type="Proteomes" id="UP000019754">
    <property type="component" value="Unassembled WGS sequence"/>
</dbReference>
<dbReference type="AlphaFoldDB" id="A0A022KSZ5"/>
<dbReference type="STRING" id="1249481.D641_0109575"/>
<evidence type="ECO:0000256" key="4">
    <source>
        <dbReference type="ARBA" id="ARBA00022777"/>
    </source>
</evidence>
<dbReference type="RefSeq" id="WP_017823441.1">
    <property type="nucleotide sequence ID" value="NZ_AORC01000011.1"/>
</dbReference>
<keyword evidence="3" id="KW-0547">Nucleotide-binding</keyword>
<dbReference type="PANTHER" id="PTHR43085">
    <property type="entry name" value="HEXOKINASE FAMILY MEMBER"/>
    <property type="match status" value="1"/>
</dbReference>
<dbReference type="EMBL" id="AORC01000011">
    <property type="protein sequence ID" value="EYT48894.1"/>
    <property type="molecule type" value="Genomic_DNA"/>
</dbReference>
<dbReference type="Pfam" id="PF00294">
    <property type="entry name" value="PfkB"/>
    <property type="match status" value="1"/>
</dbReference>
<dbReference type="CDD" id="cd01166">
    <property type="entry name" value="KdgK"/>
    <property type="match status" value="1"/>
</dbReference>
<dbReference type="Gene3D" id="2.20.150.10">
    <property type="entry name" value="putative 5-dehydro-2- deoxygluconokinase"/>
    <property type="match status" value="1"/>
</dbReference>
<keyword evidence="2" id="KW-0808">Transferase</keyword>
<dbReference type="PANTHER" id="PTHR43085:SF49">
    <property type="entry name" value="5-DEHYDRO-2-DEOXYGLUCONOKINASE"/>
    <property type="match status" value="1"/>
</dbReference>
<dbReference type="InterPro" id="IPR029056">
    <property type="entry name" value="Ribokinase-like"/>
</dbReference>
<dbReference type="InterPro" id="IPR050306">
    <property type="entry name" value="PfkB_Carbo_kinase"/>
</dbReference>
<keyword evidence="5" id="KW-0067">ATP-binding</keyword>
<reference evidence="7 8" key="1">
    <citation type="journal article" date="2013" name="Genome Announc.">
        <title>Draft genome sequence of an Actinobacterium, Brachybacterium muris strain UCD-AY4.</title>
        <authorList>
            <person name="Lo J.R."/>
            <person name="Lang J.M."/>
            <person name="Darling A.E."/>
            <person name="Eisen J.A."/>
            <person name="Coil D.A."/>
        </authorList>
    </citation>
    <scope>NUCLEOTIDE SEQUENCE [LARGE SCALE GENOMIC DNA]</scope>
    <source>
        <strain evidence="7 8">UCD-AY4</strain>
    </source>
</reference>
<sequence>MPTNDTESTNDAMASGDIDIITFGRSGVDLYPLEIGKGLEDITSFGKFLGGSPTNVAVAAARLGHHPAVITGVGDDPFGRYVVQEMERLGVSGQYVVTDHELATPITLCEIFPPDNFPLYFYRRPSAPDLQVRPEHLDLAAIKAVPLFWFSGTGLSEEPSRSAHFAALEARGRTTHTVFDLDYRPMFWSSPEDARAQYREALQYATVAVGNKEECEVAVGETDPERAADALLEAGVQIAIVKQGPKGVLGKTRDDHVVVAPNLIQVINGLGAGDSFGGSLCHGLLSGQDLETVLTRCNAAGAIVTSRLECSTAMPTSEEIDLLLAGGDPNHGRTVDEMLDALRNRGVVVSEEPADGPAGQDA</sequence>
<proteinExistence type="inferred from homology"/>
<dbReference type="SUPFAM" id="SSF53613">
    <property type="entry name" value="Ribokinase-like"/>
    <property type="match status" value="1"/>
</dbReference>
<evidence type="ECO:0000313" key="7">
    <source>
        <dbReference type="EMBL" id="EYT48894.1"/>
    </source>
</evidence>
<feature type="domain" description="Carbohydrate kinase PfkB" evidence="6">
    <location>
        <begin position="21"/>
        <end position="316"/>
    </location>
</feature>
<evidence type="ECO:0000259" key="6">
    <source>
        <dbReference type="Pfam" id="PF00294"/>
    </source>
</evidence>
<gene>
    <name evidence="7" type="ORF">D641_0109575</name>
</gene>
<dbReference type="NCBIfam" id="TIGR04382">
    <property type="entry name" value="myo_inos_iolC_N"/>
    <property type="match status" value="1"/>
</dbReference>
<dbReference type="GO" id="GO:0016301">
    <property type="term" value="F:kinase activity"/>
    <property type="evidence" value="ECO:0007669"/>
    <property type="project" value="UniProtKB-KW"/>
</dbReference>
<dbReference type="InterPro" id="IPR011611">
    <property type="entry name" value="PfkB_dom"/>
</dbReference>
<accession>A0A022KSZ5</accession>
<organism evidence="7 8">
    <name type="scientific">Brachybacterium muris UCD-AY4</name>
    <dbReference type="NCBI Taxonomy" id="1249481"/>
    <lineage>
        <taxon>Bacteria</taxon>
        <taxon>Bacillati</taxon>
        <taxon>Actinomycetota</taxon>
        <taxon>Actinomycetes</taxon>
        <taxon>Micrococcales</taxon>
        <taxon>Dermabacteraceae</taxon>
        <taxon>Brachybacterium</taxon>
    </lineage>
</organism>